<gene>
    <name evidence="11" type="ORF">CKY47_29495</name>
</gene>
<dbReference type="Pfam" id="PF07690">
    <property type="entry name" value="MFS_1"/>
    <property type="match status" value="2"/>
</dbReference>
<dbReference type="InterPro" id="IPR036259">
    <property type="entry name" value="MFS_trans_sf"/>
</dbReference>
<name>A0ABU0X7B2_9PSEU</name>
<dbReference type="InterPro" id="IPR011701">
    <property type="entry name" value="MFS"/>
</dbReference>
<feature type="domain" description="Major facilitator superfamily (MFS) profile" evidence="10">
    <location>
        <begin position="15"/>
        <end position="393"/>
    </location>
</feature>
<keyword evidence="5" id="KW-0762">Sugar transport</keyword>
<feature type="transmembrane region" description="Helical" evidence="9">
    <location>
        <begin position="47"/>
        <end position="70"/>
    </location>
</feature>
<evidence type="ECO:0000256" key="8">
    <source>
        <dbReference type="ARBA" id="ARBA00023136"/>
    </source>
</evidence>
<dbReference type="InterPro" id="IPR020846">
    <property type="entry name" value="MFS_dom"/>
</dbReference>
<feature type="transmembrane region" description="Helical" evidence="9">
    <location>
        <begin position="283"/>
        <end position="305"/>
    </location>
</feature>
<dbReference type="CDD" id="cd17471">
    <property type="entry name" value="MFS_Set"/>
    <property type="match status" value="1"/>
</dbReference>
<feature type="transmembrane region" description="Helical" evidence="9">
    <location>
        <begin position="215"/>
        <end position="242"/>
    </location>
</feature>
<keyword evidence="12" id="KW-1185">Reference proteome</keyword>
<evidence type="ECO:0000256" key="2">
    <source>
        <dbReference type="ARBA" id="ARBA00006523"/>
    </source>
</evidence>
<evidence type="ECO:0000259" key="10">
    <source>
        <dbReference type="PROSITE" id="PS50850"/>
    </source>
</evidence>
<reference evidence="11 12" key="1">
    <citation type="submission" date="2017-06" db="EMBL/GenBank/DDBJ databases">
        <title>Cultured bacterium strain Saccharothrix yanglingensis Hhs.015.</title>
        <authorList>
            <person name="Xia Y."/>
        </authorList>
    </citation>
    <scope>NUCLEOTIDE SEQUENCE [LARGE SCALE GENOMIC DNA]</scope>
    <source>
        <strain evidence="11 12">Hhs.015</strain>
    </source>
</reference>
<dbReference type="EMBL" id="NSDM01000015">
    <property type="protein sequence ID" value="MDQ2588026.1"/>
    <property type="molecule type" value="Genomic_DNA"/>
</dbReference>
<feature type="transmembrane region" description="Helical" evidence="9">
    <location>
        <begin position="165"/>
        <end position="194"/>
    </location>
</feature>
<keyword evidence="7 9" id="KW-1133">Transmembrane helix</keyword>
<evidence type="ECO:0000313" key="12">
    <source>
        <dbReference type="Proteomes" id="UP001225605"/>
    </source>
</evidence>
<proteinExistence type="inferred from homology"/>
<comment type="subcellular location">
    <subcellularLocation>
        <location evidence="1">Cell membrane</location>
        <topology evidence="1">Multi-pass membrane protein</topology>
    </subcellularLocation>
</comment>
<feature type="transmembrane region" description="Helical" evidence="9">
    <location>
        <begin position="82"/>
        <end position="101"/>
    </location>
</feature>
<comment type="caution">
    <text evidence="11">The sequence shown here is derived from an EMBL/GenBank/DDBJ whole genome shotgun (WGS) entry which is preliminary data.</text>
</comment>
<keyword evidence="4" id="KW-1003">Cell membrane</keyword>
<feature type="transmembrane region" description="Helical" evidence="9">
    <location>
        <begin position="16"/>
        <end position="41"/>
    </location>
</feature>
<accession>A0ABU0X7B2</accession>
<sequence>MAVVSETRVSRRSRPFVPLVSVSLLSGTGYALVSPFMALFLVKELHAGPFAVGAFLLVGALASIVLSTLVGRFSDTRDVRRTLMFAASVVGAVALALFAVLRDYWLLLAVSVTLWAFSASHMPQMFAYARQLLDRSRSTRGAFAISGLRTTLSVAWVGGPPLGALLMTAAGFTGLFTAAAAMYVLTAVATLIWLPRLGPDPVVTADVDRRPGPRGGFLAASAAFVLLQGATAVGVAAMPLFITEDLGGTAGDAGLVLGLCAALEIPLMLGFGALAVRFDHRVLVLAGGALALAYYSVMVLVQATWQVMAAQVLHAVVISAVMGVGISYFQDLAPDRPGYATTLYTNTARISAMTSGPLLGAAQHFGYRTAYGIGLVMSVLGLALLLADRRKRRGAVPEGA</sequence>
<comment type="similarity">
    <text evidence="2">Belongs to the major facilitator superfamily. Set transporter family.</text>
</comment>
<evidence type="ECO:0000256" key="5">
    <source>
        <dbReference type="ARBA" id="ARBA00022597"/>
    </source>
</evidence>
<evidence type="ECO:0000313" key="11">
    <source>
        <dbReference type="EMBL" id="MDQ2588026.1"/>
    </source>
</evidence>
<feature type="transmembrane region" description="Helical" evidence="9">
    <location>
        <begin position="141"/>
        <end position="159"/>
    </location>
</feature>
<keyword evidence="3" id="KW-0813">Transport</keyword>
<evidence type="ECO:0000256" key="6">
    <source>
        <dbReference type="ARBA" id="ARBA00022692"/>
    </source>
</evidence>
<keyword evidence="6 9" id="KW-0812">Transmembrane</keyword>
<evidence type="ECO:0000256" key="3">
    <source>
        <dbReference type="ARBA" id="ARBA00022448"/>
    </source>
</evidence>
<dbReference type="PANTHER" id="PTHR23535:SF2">
    <property type="entry name" value="SUGAR EFFLUX TRANSPORTER A-RELATED"/>
    <property type="match status" value="1"/>
</dbReference>
<protein>
    <submittedName>
        <fullName evidence="11">MFS transporter</fullName>
    </submittedName>
</protein>
<evidence type="ECO:0000256" key="9">
    <source>
        <dbReference type="SAM" id="Phobius"/>
    </source>
</evidence>
<feature type="transmembrane region" description="Helical" evidence="9">
    <location>
        <begin position="254"/>
        <end position="276"/>
    </location>
</feature>
<dbReference type="Proteomes" id="UP001225605">
    <property type="component" value="Unassembled WGS sequence"/>
</dbReference>
<evidence type="ECO:0000256" key="1">
    <source>
        <dbReference type="ARBA" id="ARBA00004651"/>
    </source>
</evidence>
<feature type="transmembrane region" description="Helical" evidence="9">
    <location>
        <begin position="365"/>
        <end position="387"/>
    </location>
</feature>
<evidence type="ECO:0000256" key="7">
    <source>
        <dbReference type="ARBA" id="ARBA00022989"/>
    </source>
</evidence>
<dbReference type="Gene3D" id="1.20.1250.20">
    <property type="entry name" value="MFS general substrate transporter like domains"/>
    <property type="match status" value="2"/>
</dbReference>
<dbReference type="PROSITE" id="PS50850">
    <property type="entry name" value="MFS"/>
    <property type="match status" value="1"/>
</dbReference>
<dbReference type="PANTHER" id="PTHR23535">
    <property type="entry name" value="SUGAR EFFLUX TRANSPORTER A-RELATED"/>
    <property type="match status" value="1"/>
</dbReference>
<keyword evidence="8 9" id="KW-0472">Membrane</keyword>
<dbReference type="SUPFAM" id="SSF103473">
    <property type="entry name" value="MFS general substrate transporter"/>
    <property type="match status" value="1"/>
</dbReference>
<organism evidence="11 12">
    <name type="scientific">Saccharothrix yanglingensis</name>
    <dbReference type="NCBI Taxonomy" id="659496"/>
    <lineage>
        <taxon>Bacteria</taxon>
        <taxon>Bacillati</taxon>
        <taxon>Actinomycetota</taxon>
        <taxon>Actinomycetes</taxon>
        <taxon>Pseudonocardiales</taxon>
        <taxon>Pseudonocardiaceae</taxon>
        <taxon>Saccharothrix</taxon>
    </lineage>
</organism>
<evidence type="ECO:0000256" key="4">
    <source>
        <dbReference type="ARBA" id="ARBA00022475"/>
    </source>
</evidence>
<feature type="transmembrane region" description="Helical" evidence="9">
    <location>
        <begin position="107"/>
        <end position="129"/>
    </location>
</feature>